<dbReference type="EMBL" id="RQYC01000005">
    <property type="protein sequence ID" value="RRD90599.1"/>
    <property type="molecule type" value="Genomic_DNA"/>
</dbReference>
<feature type="chain" id="PRO_5018278520" description="Lipoprotein" evidence="1">
    <location>
        <begin position="21"/>
        <end position="138"/>
    </location>
</feature>
<dbReference type="OrthoDB" id="8613401at2"/>
<name>A0A3P2A5F1_9NEIS</name>
<accession>A0A3P2A5F1</accession>
<protein>
    <recommendedName>
        <fullName evidence="4">Lipoprotein</fullName>
    </recommendedName>
</protein>
<evidence type="ECO:0000256" key="1">
    <source>
        <dbReference type="SAM" id="SignalP"/>
    </source>
</evidence>
<reference evidence="2 3" key="1">
    <citation type="submission" date="2018-11" db="EMBL/GenBank/DDBJ databases">
        <title>Genomes From Bacteria Associated with the Canine Oral Cavity: a Test Case for Automated Genome-Based Taxonomic Assignment.</title>
        <authorList>
            <person name="Coil D.A."/>
            <person name="Jospin G."/>
            <person name="Darling A.E."/>
            <person name="Wallis C."/>
            <person name="Davis I.J."/>
            <person name="Harris S."/>
            <person name="Eisen J.A."/>
            <person name="Holcombe L.J."/>
            <person name="O'Flynn C."/>
        </authorList>
    </citation>
    <scope>NUCLEOTIDE SEQUENCE [LARGE SCALE GENOMIC DNA]</scope>
    <source>
        <strain evidence="2 3">COT-280</strain>
    </source>
</reference>
<organism evidence="2 3">
    <name type="scientific">Conchiformibius steedae</name>
    <dbReference type="NCBI Taxonomy" id="153493"/>
    <lineage>
        <taxon>Bacteria</taxon>
        <taxon>Pseudomonadati</taxon>
        <taxon>Pseudomonadota</taxon>
        <taxon>Betaproteobacteria</taxon>
        <taxon>Neisseriales</taxon>
        <taxon>Neisseriaceae</taxon>
        <taxon>Conchiformibius</taxon>
    </lineage>
</organism>
<evidence type="ECO:0008006" key="4">
    <source>
        <dbReference type="Google" id="ProtNLM"/>
    </source>
</evidence>
<evidence type="ECO:0000313" key="3">
    <source>
        <dbReference type="Proteomes" id="UP000269923"/>
    </source>
</evidence>
<feature type="signal peptide" evidence="1">
    <location>
        <begin position="1"/>
        <end position="20"/>
    </location>
</feature>
<evidence type="ECO:0000313" key="2">
    <source>
        <dbReference type="EMBL" id="RRD90599.1"/>
    </source>
</evidence>
<comment type="caution">
    <text evidence="2">The sequence shown here is derived from an EMBL/GenBank/DDBJ whole genome shotgun (WGS) entry which is preliminary data.</text>
</comment>
<proteinExistence type="predicted"/>
<keyword evidence="3" id="KW-1185">Reference proteome</keyword>
<dbReference type="AlphaFoldDB" id="A0A3P2A5F1"/>
<gene>
    <name evidence="2" type="ORF">EII21_04815</name>
</gene>
<dbReference type="RefSeq" id="WP_124794479.1">
    <property type="nucleotide sequence ID" value="NZ_RQYC01000005.1"/>
</dbReference>
<dbReference type="Proteomes" id="UP000269923">
    <property type="component" value="Unassembled WGS sequence"/>
</dbReference>
<keyword evidence="1" id="KW-0732">Signal</keyword>
<sequence length="138" mass="14627">MMKTVLRGAAALTLCTVLSACHLPAPPPAVVTLPAGAPLMSLNVKITPANPVSQRYYSSGQGHIITTQNGQSLFRVGLRNELFQGGATRIGTARYGQAEAASVSGRYIACRYEMVSAYSGRGSCRLSDGALFAMQIYR</sequence>
<dbReference type="PROSITE" id="PS51257">
    <property type="entry name" value="PROKAR_LIPOPROTEIN"/>
    <property type="match status" value="1"/>
</dbReference>